<organism evidence="4 5">
    <name type="scientific">Candidatus Marithioploca araucensis</name>
    <dbReference type="NCBI Taxonomy" id="70273"/>
    <lineage>
        <taxon>Bacteria</taxon>
        <taxon>Pseudomonadati</taxon>
        <taxon>Pseudomonadota</taxon>
        <taxon>Gammaproteobacteria</taxon>
        <taxon>Thiotrichales</taxon>
        <taxon>Thiotrichaceae</taxon>
        <taxon>Candidatus Marithioploca</taxon>
    </lineage>
</organism>
<accession>A0ABT7VVU2</accession>
<dbReference type="PROSITE" id="PS50297">
    <property type="entry name" value="ANK_REP_REGION"/>
    <property type="match status" value="1"/>
</dbReference>
<dbReference type="InterPro" id="IPR002110">
    <property type="entry name" value="Ankyrin_rpt"/>
</dbReference>
<dbReference type="Pfam" id="PF12796">
    <property type="entry name" value="Ank_2"/>
    <property type="match status" value="1"/>
</dbReference>
<proteinExistence type="predicted"/>
<dbReference type="PRINTS" id="PR01415">
    <property type="entry name" value="ANKYRIN"/>
</dbReference>
<keyword evidence="1" id="KW-0677">Repeat</keyword>
<feature type="non-terminal residue" evidence="4">
    <location>
        <position position="1"/>
    </location>
</feature>
<dbReference type="PANTHER" id="PTHR24126:SF14">
    <property type="entry name" value="ANK_REP_REGION DOMAIN-CONTAINING PROTEIN"/>
    <property type="match status" value="1"/>
</dbReference>
<dbReference type="SUPFAM" id="SSF48403">
    <property type="entry name" value="Ankyrin repeat"/>
    <property type="match status" value="2"/>
</dbReference>
<feature type="repeat" description="ANK" evidence="3">
    <location>
        <begin position="1"/>
        <end position="31"/>
    </location>
</feature>
<protein>
    <submittedName>
        <fullName evidence="4">Ankyrin repeat domain-containing protein</fullName>
    </submittedName>
</protein>
<name>A0ABT7VVU2_9GAMM</name>
<evidence type="ECO:0000313" key="4">
    <source>
        <dbReference type="EMBL" id="MDM8563666.1"/>
    </source>
</evidence>
<evidence type="ECO:0000256" key="2">
    <source>
        <dbReference type="ARBA" id="ARBA00023043"/>
    </source>
</evidence>
<comment type="caution">
    <text evidence="4">The sequence shown here is derived from an EMBL/GenBank/DDBJ whole genome shotgun (WGS) entry which is preliminary data.</text>
</comment>
<sequence length="334" mass="38906">VTQLMIFSQWNQNDKVKRLLEQGADINLKSSDGGTALLIAIQNNNTEATELFLQHPDLSKETINARTHRKKFTALQWAIDKGYVDIIRRLIDKGADIEQACYMTELSPFYYTLAQFYHAKNSQAIGFSLPPKENTPPDYARRRSEYFEVFHRGDVFEQDFPDVHAVAMQMWQKHPEKFEALRKQAQQQHQFNIEFSTRLQIIDVLLEAGADVNKRHIHGFTPFLYSAEVGELDIFRRIYKAGGNLTDCLDNGANIISIALSYSKFDIAAYILEHGDKEQIRQLINTKNKSKGFTALYHFLISFRAFNKHRLYSEEKMSYWRQQVWEKLLDLEPD</sequence>
<gene>
    <name evidence="4" type="ORF">QUF54_09965</name>
</gene>
<keyword evidence="2 3" id="KW-0040">ANK repeat</keyword>
<evidence type="ECO:0000313" key="5">
    <source>
        <dbReference type="Proteomes" id="UP001171945"/>
    </source>
</evidence>
<dbReference type="SMART" id="SM00248">
    <property type="entry name" value="ANK"/>
    <property type="match status" value="5"/>
</dbReference>
<reference evidence="4" key="1">
    <citation type="submission" date="2023-06" db="EMBL/GenBank/DDBJ databases">
        <title>Uncultivated large filamentous bacteria from sulfidic sediments reveal new species and different genomic features in energy metabolism and defense.</title>
        <authorList>
            <person name="Fonseca A."/>
        </authorList>
    </citation>
    <scope>NUCLEOTIDE SEQUENCE</scope>
    <source>
        <strain evidence="4">HSG4</strain>
    </source>
</reference>
<evidence type="ECO:0000256" key="1">
    <source>
        <dbReference type="ARBA" id="ARBA00022737"/>
    </source>
</evidence>
<evidence type="ECO:0000256" key="3">
    <source>
        <dbReference type="PROSITE-ProRule" id="PRU00023"/>
    </source>
</evidence>
<dbReference type="EMBL" id="JAUCGM010000788">
    <property type="protein sequence ID" value="MDM8563666.1"/>
    <property type="molecule type" value="Genomic_DNA"/>
</dbReference>
<dbReference type="PANTHER" id="PTHR24126">
    <property type="entry name" value="ANKYRIN REPEAT, PH AND SEC7 DOMAIN CONTAINING PROTEIN SECG-RELATED"/>
    <property type="match status" value="1"/>
</dbReference>
<feature type="repeat" description="ANK" evidence="3">
    <location>
        <begin position="70"/>
        <end position="102"/>
    </location>
</feature>
<keyword evidence="5" id="KW-1185">Reference proteome</keyword>
<dbReference type="Gene3D" id="1.25.40.20">
    <property type="entry name" value="Ankyrin repeat-containing domain"/>
    <property type="match status" value="2"/>
</dbReference>
<dbReference type="PROSITE" id="PS50088">
    <property type="entry name" value="ANK_REPEAT"/>
    <property type="match status" value="2"/>
</dbReference>
<dbReference type="InterPro" id="IPR036770">
    <property type="entry name" value="Ankyrin_rpt-contain_sf"/>
</dbReference>
<dbReference type="Proteomes" id="UP001171945">
    <property type="component" value="Unassembled WGS sequence"/>
</dbReference>